<dbReference type="PANTHER" id="PTHR30231">
    <property type="entry name" value="DNA POLYMERASE III SUBUNIT EPSILON"/>
    <property type="match status" value="1"/>
</dbReference>
<evidence type="ECO:0000256" key="1">
    <source>
        <dbReference type="ARBA" id="ARBA00022722"/>
    </source>
</evidence>
<feature type="domain" description="Exonuclease" evidence="4">
    <location>
        <begin position="1"/>
        <end position="183"/>
    </location>
</feature>
<proteinExistence type="predicted"/>
<dbReference type="InterPro" id="IPR012337">
    <property type="entry name" value="RNaseH-like_sf"/>
</dbReference>
<reference evidence="6" key="1">
    <citation type="submission" date="2017-09" db="EMBL/GenBank/DDBJ databases">
        <title>Depth-based differentiation of microbial function through sediment-hosted aquifers and enrichment of novel symbionts in the deep terrestrial subsurface.</title>
        <authorList>
            <person name="Probst A.J."/>
            <person name="Ladd B."/>
            <person name="Jarett J.K."/>
            <person name="Geller-Mcgrath D.E."/>
            <person name="Sieber C.M.K."/>
            <person name="Emerson J.B."/>
            <person name="Anantharaman K."/>
            <person name="Thomas B.C."/>
            <person name="Malmstrom R."/>
            <person name="Stieglmeier M."/>
            <person name="Klingl A."/>
            <person name="Woyke T."/>
            <person name="Ryan C.M."/>
            <person name="Banfield J.F."/>
        </authorList>
    </citation>
    <scope>NUCLEOTIDE SEQUENCE [LARGE SCALE GENOMIC DNA]</scope>
</reference>
<dbReference type="SMART" id="SM00479">
    <property type="entry name" value="EXOIII"/>
    <property type="match status" value="1"/>
</dbReference>
<sequence length="196" mass="22355">MIVVDTETTGVEPTKNALLSIGAIDFQNPERRFYEECRVFEGAHIDEQALAINDFTRESIKDESKMSDKELILKFMEWAKESPDTTFAGENPAFDRDFMREVALRYGLDWKFAHRTVDLHSVAYAYILGQGIELPMKNGHTGQNLSLTLKLVGISDTRKVHNALEDALLEAEAFSRLIYKKNLLSEYKNLPIPKNL</sequence>
<dbReference type="Proteomes" id="UP000228700">
    <property type="component" value="Unassembled WGS sequence"/>
</dbReference>
<keyword evidence="3" id="KW-0269">Exonuclease</keyword>
<keyword evidence="2" id="KW-0378">Hydrolase</keyword>
<protein>
    <recommendedName>
        <fullName evidence="4">Exonuclease domain-containing protein</fullName>
    </recommendedName>
</protein>
<dbReference type="InterPro" id="IPR036397">
    <property type="entry name" value="RNaseH_sf"/>
</dbReference>
<dbReference type="InterPro" id="IPR013520">
    <property type="entry name" value="Ribonucl_H"/>
</dbReference>
<keyword evidence="1" id="KW-0540">Nuclease</keyword>
<dbReference type="EMBL" id="PFEQ01000009">
    <property type="protein sequence ID" value="PJE74335.1"/>
    <property type="molecule type" value="Genomic_DNA"/>
</dbReference>
<organism evidence="5 6">
    <name type="scientific">Candidatus Taylorbacteria bacterium CG10_big_fil_rev_8_21_14_0_10_41_48</name>
    <dbReference type="NCBI Taxonomy" id="1975024"/>
    <lineage>
        <taxon>Bacteria</taxon>
        <taxon>Candidatus Tayloriibacteriota</taxon>
    </lineage>
</organism>
<dbReference type="Pfam" id="PF00929">
    <property type="entry name" value="RNase_T"/>
    <property type="match status" value="1"/>
</dbReference>
<evidence type="ECO:0000256" key="2">
    <source>
        <dbReference type="ARBA" id="ARBA00022801"/>
    </source>
</evidence>
<evidence type="ECO:0000313" key="6">
    <source>
        <dbReference type="Proteomes" id="UP000228700"/>
    </source>
</evidence>
<accession>A0A2M8LCJ2</accession>
<gene>
    <name evidence="5" type="ORF">COV01_02450</name>
</gene>
<dbReference type="PANTHER" id="PTHR30231:SF4">
    <property type="entry name" value="PROTEIN NEN2"/>
    <property type="match status" value="1"/>
</dbReference>
<dbReference type="GO" id="GO:0008408">
    <property type="term" value="F:3'-5' exonuclease activity"/>
    <property type="evidence" value="ECO:0007669"/>
    <property type="project" value="TreeGrafter"/>
</dbReference>
<dbReference type="Gene3D" id="3.30.420.10">
    <property type="entry name" value="Ribonuclease H-like superfamily/Ribonuclease H"/>
    <property type="match status" value="1"/>
</dbReference>
<dbReference type="GO" id="GO:0003676">
    <property type="term" value="F:nucleic acid binding"/>
    <property type="evidence" value="ECO:0007669"/>
    <property type="project" value="InterPro"/>
</dbReference>
<dbReference type="CDD" id="cd06127">
    <property type="entry name" value="DEDDh"/>
    <property type="match status" value="1"/>
</dbReference>
<evidence type="ECO:0000256" key="3">
    <source>
        <dbReference type="ARBA" id="ARBA00022839"/>
    </source>
</evidence>
<name>A0A2M8LCJ2_9BACT</name>
<dbReference type="AlphaFoldDB" id="A0A2M8LCJ2"/>
<evidence type="ECO:0000313" key="5">
    <source>
        <dbReference type="EMBL" id="PJE74335.1"/>
    </source>
</evidence>
<comment type="caution">
    <text evidence="5">The sequence shown here is derived from an EMBL/GenBank/DDBJ whole genome shotgun (WGS) entry which is preliminary data.</text>
</comment>
<dbReference type="SUPFAM" id="SSF53098">
    <property type="entry name" value="Ribonuclease H-like"/>
    <property type="match status" value="1"/>
</dbReference>
<evidence type="ECO:0000259" key="4">
    <source>
        <dbReference type="SMART" id="SM00479"/>
    </source>
</evidence>